<dbReference type="SUPFAM" id="SSF56542">
    <property type="entry name" value="Substrate-binding domain of HMG-CoA reductase"/>
    <property type="match status" value="1"/>
</dbReference>
<proteinExistence type="inferred from homology"/>
<dbReference type="PROSITE" id="PS00318">
    <property type="entry name" value="HMG_COA_REDUCTASE_2"/>
    <property type="match status" value="1"/>
</dbReference>
<dbReference type="Pfam" id="PF00368">
    <property type="entry name" value="HMG-CoA_red"/>
    <property type="match status" value="1"/>
</dbReference>
<dbReference type="InterPro" id="IPR009023">
    <property type="entry name" value="HMG_CoA_Rdtase_NAD(P)-bd_sf"/>
</dbReference>
<protein>
    <recommendedName>
        <fullName evidence="2">hydroxymethylglutaryl-CoA reductase (NADPH)</fullName>
        <ecNumber evidence="2">1.1.1.34</ecNumber>
    </recommendedName>
</protein>
<keyword evidence="3" id="KW-0521">NADP</keyword>
<keyword evidence="6" id="KW-1185">Reference proteome</keyword>
<name>A0ABQ7I2Q4_9MICR</name>
<dbReference type="InterPro" id="IPR023074">
    <property type="entry name" value="HMG_CoA_Rdtase_cat_sf"/>
</dbReference>
<dbReference type="InterPro" id="IPR002202">
    <property type="entry name" value="HMG_CoA_Rdtase"/>
</dbReference>
<dbReference type="InterPro" id="IPR023076">
    <property type="entry name" value="HMG_CoA_Rdtase_CS"/>
</dbReference>
<comment type="similarity">
    <text evidence="1">Belongs to the HMG-CoA reductase family.</text>
</comment>
<dbReference type="Proteomes" id="UP001516464">
    <property type="component" value="Unassembled WGS sequence"/>
</dbReference>
<comment type="caution">
    <text evidence="5">The sequence shown here is derived from an EMBL/GenBank/DDBJ whole genome shotgun (WGS) entry which is preliminary data.</text>
</comment>
<gene>
    <name evidence="5" type="primary">HMDH</name>
    <name evidence="5" type="ORF">TCON_0047</name>
</gene>
<reference evidence="5 6" key="1">
    <citation type="submission" date="2019-01" db="EMBL/GenBank/DDBJ databases">
        <title>Genomes sequencing and comparative genomics of infectious freshwater microsporidia, Cucumispora dikerogammari and Thelohania contejeani.</title>
        <authorList>
            <person name="Cormier A."/>
            <person name="Giraud I."/>
            <person name="Wattier R."/>
            <person name="Teixeira M."/>
            <person name="Grandjean F."/>
            <person name="Rigaud T."/>
            <person name="Cordaux R."/>
        </authorList>
    </citation>
    <scope>NUCLEOTIDE SEQUENCE [LARGE SCALE GENOMIC DNA]</scope>
    <source>
        <strain evidence="5">T1</strain>
        <tissue evidence="5">Spores</tissue>
    </source>
</reference>
<evidence type="ECO:0000313" key="5">
    <source>
        <dbReference type="EMBL" id="KAF7684750.1"/>
    </source>
</evidence>
<dbReference type="InterPro" id="IPR009029">
    <property type="entry name" value="HMG_CoA_Rdtase_sub-bd_dom_sf"/>
</dbReference>
<evidence type="ECO:0000256" key="3">
    <source>
        <dbReference type="ARBA" id="ARBA00022857"/>
    </source>
</evidence>
<dbReference type="EMBL" id="SBIQ01000002">
    <property type="protein sequence ID" value="KAF7684750.1"/>
    <property type="molecule type" value="Genomic_DNA"/>
</dbReference>
<sequence>MAKESDCDAIIEKAKEKAKMLIKNMEEYGLKIEGVITDEDLTPVIGRCCENVLGYQKMPLGVSNRALRINNKEFWIPICTTEGALVASMCRGIKLLNECGGIEGSVENLGMTRGFAIGFPNFGTALKFYRELPNLEEELSDVGNSTSRFLKIKEIKAKQILSKTVFIKVSAYTGDAMGMNMITKACNKIAHRIMEMYPGSRLVCISANTCTDKKWSAENFVNGRGRRIFLNVKISEEKCKEILGVNIYEIYKVYHTKIVLGSGLALASGNCQAANYVAGIFIALGQDVAQVLESSNCMLSMEIVGNELEVSLFMPSLCVGSIGGGTHLEPQKSFISQFYLEDNPDFFITDRKKDPGVAPNWMALAIAGAVLAGELSLLGSLADNSLMNAHLKLNRKK</sequence>
<evidence type="ECO:0000256" key="2">
    <source>
        <dbReference type="ARBA" id="ARBA00012999"/>
    </source>
</evidence>
<dbReference type="PROSITE" id="PS00066">
    <property type="entry name" value="HMG_COA_REDUCTASE_1"/>
    <property type="match status" value="1"/>
</dbReference>
<dbReference type="SUPFAM" id="SSF55035">
    <property type="entry name" value="NAD-binding domain of HMG-CoA reductase"/>
    <property type="match status" value="1"/>
</dbReference>
<keyword evidence="4" id="KW-0560">Oxidoreductase</keyword>
<dbReference type="PANTHER" id="PTHR10572:SF24">
    <property type="entry name" value="3-HYDROXY-3-METHYLGLUTARYL-COENZYME A REDUCTASE"/>
    <property type="match status" value="1"/>
</dbReference>
<dbReference type="Gene3D" id="3.90.770.10">
    <property type="entry name" value="3-hydroxy-3-methylglutaryl-coenzyme A Reductase, Chain A, domain 2"/>
    <property type="match status" value="1"/>
</dbReference>
<organism evidence="5 6">
    <name type="scientific">Astathelohania contejeani</name>
    <dbReference type="NCBI Taxonomy" id="164912"/>
    <lineage>
        <taxon>Eukaryota</taxon>
        <taxon>Fungi</taxon>
        <taxon>Fungi incertae sedis</taxon>
        <taxon>Microsporidia</taxon>
        <taxon>Astathelohaniidae</taxon>
        <taxon>Astathelohania</taxon>
    </lineage>
</organism>
<dbReference type="EC" id="1.1.1.34" evidence="2"/>
<evidence type="ECO:0000313" key="6">
    <source>
        <dbReference type="Proteomes" id="UP001516464"/>
    </source>
</evidence>
<evidence type="ECO:0000256" key="1">
    <source>
        <dbReference type="ARBA" id="ARBA00007661"/>
    </source>
</evidence>
<dbReference type="CDD" id="cd00643">
    <property type="entry name" value="HMG-CoA_reductase_classI"/>
    <property type="match status" value="1"/>
</dbReference>
<dbReference type="PANTHER" id="PTHR10572">
    <property type="entry name" value="3-HYDROXY-3-METHYLGLUTARYL-COENZYME A REDUCTASE"/>
    <property type="match status" value="1"/>
</dbReference>
<dbReference type="PROSITE" id="PS50065">
    <property type="entry name" value="HMG_COA_REDUCTASE_4"/>
    <property type="match status" value="1"/>
</dbReference>
<dbReference type="InterPro" id="IPR004554">
    <property type="entry name" value="HMG_CoA_Rdtase_eu_arc"/>
</dbReference>
<evidence type="ECO:0000256" key="4">
    <source>
        <dbReference type="ARBA" id="ARBA00023002"/>
    </source>
</evidence>
<accession>A0ABQ7I2Q4</accession>
<dbReference type="Gene3D" id="3.30.70.420">
    <property type="entry name" value="Hydroxymethylglutaryl-CoA reductase, class I/II, NAD/NADP-binding domain"/>
    <property type="match status" value="1"/>
</dbReference>
<dbReference type="PRINTS" id="PR00071">
    <property type="entry name" value="HMGCOARDTASE"/>
</dbReference>